<sequence length="83" mass="9233">MAIICRIRLLDPGVIERVIDRNDIVCGHKNPHAFEKLRALLIMHFTARQSAVQELGEEQAGAITAHIRAHLNARLGDQFGTPP</sequence>
<accession>A0ABT2PQJ2</accession>
<evidence type="ECO:0000313" key="2">
    <source>
        <dbReference type="Proteomes" id="UP001525968"/>
    </source>
</evidence>
<protein>
    <submittedName>
        <fullName evidence="1">Uncharacterized protein</fullName>
    </submittedName>
</protein>
<proteinExistence type="predicted"/>
<dbReference type="RefSeq" id="WP_261500614.1">
    <property type="nucleotide sequence ID" value="NZ_JAODYH010000005.1"/>
</dbReference>
<reference evidence="1 2" key="1">
    <citation type="submission" date="2022-09" db="EMBL/GenBank/DDBJ databases">
        <title>Draft genome of isolate Be4.</title>
        <authorList>
            <person name="Sanchez-Castro I."/>
            <person name="Martinez-Rodriguez P."/>
            <person name="Descostes M."/>
            <person name="Merroun M."/>
        </authorList>
    </citation>
    <scope>NUCLEOTIDE SEQUENCE [LARGE SCALE GENOMIC DNA]</scope>
    <source>
        <strain evidence="1 2">Be4</strain>
    </source>
</reference>
<dbReference type="Proteomes" id="UP001525968">
    <property type="component" value="Unassembled WGS sequence"/>
</dbReference>
<gene>
    <name evidence="1" type="ORF">N0K08_12135</name>
</gene>
<comment type="caution">
    <text evidence="1">The sequence shown here is derived from an EMBL/GenBank/DDBJ whole genome shotgun (WGS) entry which is preliminary data.</text>
</comment>
<evidence type="ECO:0000313" key="1">
    <source>
        <dbReference type="EMBL" id="MCT9811388.1"/>
    </source>
</evidence>
<dbReference type="EMBL" id="JAODYH010000005">
    <property type="protein sequence ID" value="MCT9811388.1"/>
    <property type="molecule type" value="Genomic_DNA"/>
</dbReference>
<organism evidence="1 2">
    <name type="scientific">Acidovorax bellezanensis</name>
    <dbReference type="NCBI Taxonomy" id="2976702"/>
    <lineage>
        <taxon>Bacteria</taxon>
        <taxon>Pseudomonadati</taxon>
        <taxon>Pseudomonadota</taxon>
        <taxon>Betaproteobacteria</taxon>
        <taxon>Burkholderiales</taxon>
        <taxon>Comamonadaceae</taxon>
        <taxon>Acidovorax</taxon>
    </lineage>
</organism>
<name>A0ABT2PQJ2_9BURK</name>
<keyword evidence="2" id="KW-1185">Reference proteome</keyword>